<dbReference type="Proteomes" id="UP001590951">
    <property type="component" value="Unassembled WGS sequence"/>
</dbReference>
<evidence type="ECO:0000313" key="1">
    <source>
        <dbReference type="EMBL" id="KAL2055660.1"/>
    </source>
</evidence>
<comment type="caution">
    <text evidence="1">The sequence shown here is derived from an EMBL/GenBank/DDBJ whole genome shotgun (WGS) entry which is preliminary data.</text>
</comment>
<keyword evidence="2" id="KW-1185">Reference proteome</keyword>
<organism evidence="1 2">
    <name type="scientific">Lepraria finkii</name>
    <dbReference type="NCBI Taxonomy" id="1340010"/>
    <lineage>
        <taxon>Eukaryota</taxon>
        <taxon>Fungi</taxon>
        <taxon>Dikarya</taxon>
        <taxon>Ascomycota</taxon>
        <taxon>Pezizomycotina</taxon>
        <taxon>Lecanoromycetes</taxon>
        <taxon>OSLEUM clade</taxon>
        <taxon>Lecanoromycetidae</taxon>
        <taxon>Lecanorales</taxon>
        <taxon>Lecanorineae</taxon>
        <taxon>Stereocaulaceae</taxon>
        <taxon>Lepraria</taxon>
    </lineage>
</organism>
<proteinExistence type="predicted"/>
<accession>A0ABR4BD61</accession>
<evidence type="ECO:0000313" key="2">
    <source>
        <dbReference type="Proteomes" id="UP001590951"/>
    </source>
</evidence>
<reference evidence="1 2" key="1">
    <citation type="submission" date="2024-09" db="EMBL/GenBank/DDBJ databases">
        <title>Rethinking Asexuality: The Enigmatic Case of Functional Sexual Genes in Lepraria (Stereocaulaceae).</title>
        <authorList>
            <person name="Doellman M."/>
            <person name="Sun Y."/>
            <person name="Barcenas-Pena A."/>
            <person name="Lumbsch H.T."/>
            <person name="Grewe F."/>
        </authorList>
    </citation>
    <scope>NUCLEOTIDE SEQUENCE [LARGE SCALE GENOMIC DNA]</scope>
    <source>
        <strain evidence="1 2">Grewe 0041</strain>
    </source>
</reference>
<name>A0ABR4BD61_9LECA</name>
<dbReference type="EMBL" id="JBHFEH010000010">
    <property type="protein sequence ID" value="KAL2055660.1"/>
    <property type="molecule type" value="Genomic_DNA"/>
</dbReference>
<protein>
    <submittedName>
        <fullName evidence="1">Uncharacterized protein</fullName>
    </submittedName>
</protein>
<gene>
    <name evidence="1" type="ORF">ABVK25_003902</name>
</gene>
<sequence>MSEYVGLDDAIELDTEKAFDITADFDRNEVELTPRPLESILEVDEATNGLLIDEEVMMVPLVDPISGH</sequence>